<proteinExistence type="predicted"/>
<dbReference type="EMBL" id="VLYX01000014">
    <property type="protein sequence ID" value="MDR4327181.1"/>
    <property type="molecule type" value="Genomic_DNA"/>
</dbReference>
<feature type="transmembrane region" description="Helical" evidence="1">
    <location>
        <begin position="24"/>
        <end position="41"/>
    </location>
</feature>
<dbReference type="AlphaFoldDB" id="A0A2C4EQJ3"/>
<evidence type="ECO:0000256" key="1">
    <source>
        <dbReference type="SAM" id="Phobius"/>
    </source>
</evidence>
<keyword evidence="1" id="KW-1133">Transmembrane helix</keyword>
<keyword evidence="1" id="KW-0472">Membrane</keyword>
<reference evidence="2" key="2">
    <citation type="submission" date="2019-07" db="EMBL/GenBank/DDBJ databases">
        <title>Phylogenomic Reclassification of ATCC Bacillus Strains and Various Taxa within the Genus Bacillus.</title>
        <authorList>
            <person name="Riojas M.A."/>
            <person name="Frank A.M."/>
            <person name="Fenn S.L."/>
            <person name="King S.P."/>
            <person name="Brower S.M."/>
            <person name="Hazbon M.H."/>
        </authorList>
    </citation>
    <scope>NUCLEOTIDE SEQUENCE</scope>
    <source>
        <strain evidence="2">NR-12239</strain>
    </source>
</reference>
<name>A0A2C4EQJ3_9BACI</name>
<evidence type="ECO:0000313" key="4">
    <source>
        <dbReference type="Proteomes" id="UP000221918"/>
    </source>
</evidence>
<sequence length="68" mass="7890">MISCESCNASFINCDPTLPVAPNIHIFIFVLLTYYFSLFFLKNDKYATKKASPTREKALPFKILFFFL</sequence>
<evidence type="ECO:0000313" key="3">
    <source>
        <dbReference type="EMBL" id="PHE91124.1"/>
    </source>
</evidence>
<accession>A0A2C4EQJ3</accession>
<protein>
    <submittedName>
        <fullName evidence="2">Uncharacterized protein</fullName>
    </submittedName>
</protein>
<evidence type="ECO:0000313" key="2">
    <source>
        <dbReference type="EMBL" id="MDR4327181.1"/>
    </source>
</evidence>
<comment type="caution">
    <text evidence="2">The sequence shown here is derived from an EMBL/GenBank/DDBJ whole genome shotgun (WGS) entry which is preliminary data.</text>
</comment>
<reference evidence="3 4" key="1">
    <citation type="submission" date="2017-09" db="EMBL/GenBank/DDBJ databases">
        <title>Large-scale bioinformatics analysis of Bacillus genomes uncovers conserved roles of natural products in bacterial physiology.</title>
        <authorList>
            <consortium name="Agbiome Team Llc"/>
            <person name="Bleich R.M."/>
            <person name="Grubbs K.J."/>
            <person name="Santa Maria K.C."/>
            <person name="Allen S.E."/>
            <person name="Farag S."/>
            <person name="Shank E.A."/>
            <person name="Bowers A."/>
        </authorList>
    </citation>
    <scope>NUCLEOTIDE SEQUENCE [LARGE SCALE GENOMIC DNA]</scope>
    <source>
        <strain evidence="3 4">AFS037265</strain>
    </source>
</reference>
<dbReference type="EMBL" id="NUTL01000106">
    <property type="protein sequence ID" value="PHE91124.1"/>
    <property type="molecule type" value="Genomic_DNA"/>
</dbReference>
<keyword evidence="1" id="KW-0812">Transmembrane</keyword>
<organism evidence="2 5">
    <name type="scientific">Bacillus pseudomycoides</name>
    <dbReference type="NCBI Taxonomy" id="64104"/>
    <lineage>
        <taxon>Bacteria</taxon>
        <taxon>Bacillati</taxon>
        <taxon>Bacillota</taxon>
        <taxon>Bacilli</taxon>
        <taxon>Bacillales</taxon>
        <taxon>Bacillaceae</taxon>
        <taxon>Bacillus</taxon>
        <taxon>Bacillus cereus group</taxon>
    </lineage>
</organism>
<dbReference type="Proteomes" id="UP000221918">
    <property type="component" value="Unassembled WGS sequence"/>
</dbReference>
<evidence type="ECO:0000313" key="5">
    <source>
        <dbReference type="Proteomes" id="UP001248134"/>
    </source>
</evidence>
<gene>
    <name evidence="3" type="ORF">COF81_22260</name>
    <name evidence="2" type="ORF">FOS08_14985</name>
</gene>
<dbReference type="Proteomes" id="UP001248134">
    <property type="component" value="Unassembled WGS sequence"/>
</dbReference>